<feature type="domain" description="Nitrite/Sulfite reductase ferredoxin-like" evidence="10">
    <location>
        <begin position="124"/>
        <end position="183"/>
    </location>
</feature>
<dbReference type="EMBL" id="LJYW01000001">
    <property type="protein sequence ID" value="KPL55979.1"/>
    <property type="molecule type" value="Genomic_DNA"/>
</dbReference>
<dbReference type="SUPFAM" id="SSF55124">
    <property type="entry name" value="Nitrite/Sulfite reductase N-terminal domain-like"/>
    <property type="match status" value="2"/>
</dbReference>
<dbReference type="InterPro" id="IPR005117">
    <property type="entry name" value="NiRdtase/SiRdtase_haem-b_fer"/>
</dbReference>
<keyword evidence="4" id="KW-0479">Metal-binding</keyword>
<evidence type="ECO:0000256" key="3">
    <source>
        <dbReference type="ARBA" id="ARBA00022617"/>
    </source>
</evidence>
<sequence length="609" mass="65030">MSDTGFTEDQKRWLQGFVSGANAARTARGLPGIGGPAPGAAASSAPAATGPARGPDALHHAAMARFEAAGRKLSPQEIAKRDEHPHDAYARLKAEARTGRFPKPMDDFRWRFHGLYFVGPAQNAFMCRLRIPNGILSHWQFRAVAAIADRWGGGYAHATTRSNLQIREIAAEHGPALIEALAMAGLTPKGSGADNIRNVTGSPTAGIDPDELIDTRPHALDWHMHVLESRTLHGLPRKFNVAFDGGGRVAVLEETNDIAFQAVAVRDGFGVEPGIWYRLALGGITGHKDFARDTGVVVRPEDATAVADAIVRVFIEHGDRTDRTKARFKYVLDAFGFDRTLQLVEAALGRPLTRVPAEAIGPRRPIDRFAHVGVHRQAQPGLNWLGVVLPVGRMTTAQMHGLADIAATFGDGDIRLTVWQNLLVSGIPDAMVAAATARLAALGLTHEASSIRAGLVACTGSRGCKFAAADTKGDALAIAEALDGRIALDQPVNIHLTGCHHSCAQHFIGDIGLIATRVALDATGEDTVDGYHIHVGGGFAERAAIAREIFPATPSSEAPARIESLLIAWLGHRTSADESFQAFVQRHTIEILRGLCDAATPQPTREAAE</sequence>
<keyword evidence="6" id="KW-0408">Iron</keyword>
<evidence type="ECO:0000256" key="4">
    <source>
        <dbReference type="ARBA" id="ARBA00022723"/>
    </source>
</evidence>
<gene>
    <name evidence="11" type="primary">nirA</name>
    <name evidence="11" type="ORF">ABB55_17770</name>
</gene>
<feature type="domain" description="Nitrite/sulphite reductase 4Fe-4S" evidence="9">
    <location>
        <begin position="455"/>
        <end position="594"/>
    </location>
</feature>
<dbReference type="NCBIfam" id="TIGR02435">
    <property type="entry name" value="CobG"/>
    <property type="match status" value="1"/>
</dbReference>
<dbReference type="GO" id="GO:0046872">
    <property type="term" value="F:metal ion binding"/>
    <property type="evidence" value="ECO:0007669"/>
    <property type="project" value="UniProtKB-KW"/>
</dbReference>
<dbReference type="GO" id="GO:0048307">
    <property type="term" value="F:ferredoxin-nitrite reductase activity"/>
    <property type="evidence" value="ECO:0007669"/>
    <property type="project" value="UniProtKB-EC"/>
</dbReference>
<reference evidence="11 12" key="1">
    <citation type="submission" date="2015-09" db="EMBL/GenBank/DDBJ databases">
        <authorList>
            <person name="Jackson K.R."/>
            <person name="Lunt B.L."/>
            <person name="Fisher J.N.B."/>
            <person name="Gardner A.V."/>
            <person name="Bailey M.E."/>
            <person name="Deus L.M."/>
            <person name="Earl A.S."/>
            <person name="Gibby P.D."/>
            <person name="Hartmann K.A."/>
            <person name="Liu J.E."/>
            <person name="Manci A.M."/>
            <person name="Nielsen D.A."/>
            <person name="Solomon M.B."/>
            <person name="Breakwell D.P."/>
            <person name="Burnett S.H."/>
            <person name="Grose J.H."/>
        </authorList>
    </citation>
    <scope>NUCLEOTIDE SEQUENCE [LARGE SCALE GENOMIC DNA]</scope>
    <source>
        <strain evidence="11 12">16</strain>
    </source>
</reference>
<dbReference type="PANTHER" id="PTHR32439">
    <property type="entry name" value="FERREDOXIN--NITRITE REDUCTASE, CHLOROPLASTIC"/>
    <property type="match status" value="1"/>
</dbReference>
<evidence type="ECO:0000256" key="8">
    <source>
        <dbReference type="SAM" id="MobiDB-lite"/>
    </source>
</evidence>
<dbReference type="GO" id="GO:0020037">
    <property type="term" value="F:heme binding"/>
    <property type="evidence" value="ECO:0007669"/>
    <property type="project" value="InterPro"/>
</dbReference>
<proteinExistence type="inferred from homology"/>
<keyword evidence="5 11" id="KW-0560">Oxidoreductase</keyword>
<comment type="similarity">
    <text evidence="1">Belongs to the nitrite and sulfite reductase 4Fe-4S domain family.</text>
</comment>
<evidence type="ECO:0000259" key="9">
    <source>
        <dbReference type="Pfam" id="PF01077"/>
    </source>
</evidence>
<reference evidence="11 12" key="2">
    <citation type="submission" date="2015-10" db="EMBL/GenBank/DDBJ databases">
        <title>Draft Genome Sequence of Prosthecomicrobium hirschii ATCC 27832.</title>
        <authorList>
            <person name="Daniel J."/>
            <person name="Givan S.A."/>
            <person name="Brun Y.V."/>
            <person name="Brown P.J."/>
        </authorList>
    </citation>
    <scope>NUCLEOTIDE SEQUENCE [LARGE SCALE GENOMIC DNA]</scope>
    <source>
        <strain evidence="11 12">16</strain>
    </source>
</reference>
<keyword evidence="3" id="KW-0349">Heme</keyword>
<dbReference type="Proteomes" id="UP000048984">
    <property type="component" value="Unassembled WGS sequence"/>
</dbReference>
<accession>A0A0P6WM73</accession>
<dbReference type="STRING" id="665126.ABB55_17770"/>
<dbReference type="PANTHER" id="PTHR32439:SF0">
    <property type="entry name" value="FERREDOXIN--NITRITE REDUCTASE, CHLOROPLASTIC"/>
    <property type="match status" value="1"/>
</dbReference>
<dbReference type="EC" id="1.7.7.1" evidence="11"/>
<dbReference type="AlphaFoldDB" id="A0A0P6WM73"/>
<dbReference type="InterPro" id="IPR036136">
    <property type="entry name" value="Nit/Sulf_reduc_fer-like_dom_sf"/>
</dbReference>
<dbReference type="Gene3D" id="3.90.480.10">
    <property type="entry name" value="Sulfite Reductase Hemoprotein,Domain 2"/>
    <property type="match status" value="1"/>
</dbReference>
<feature type="domain" description="Nitrite/sulphite reductase 4Fe-4S" evidence="9">
    <location>
        <begin position="193"/>
        <end position="351"/>
    </location>
</feature>
<evidence type="ECO:0000313" key="12">
    <source>
        <dbReference type="Proteomes" id="UP000048984"/>
    </source>
</evidence>
<protein>
    <submittedName>
        <fullName evidence="11">Ferredoxin--nitrite reductase</fullName>
        <ecNumber evidence="11">1.7.7.1</ecNumber>
    </submittedName>
</protein>
<dbReference type="InterPro" id="IPR012798">
    <property type="entry name" value="Cbl_synth_CobG-like"/>
</dbReference>
<dbReference type="Pfam" id="PF03460">
    <property type="entry name" value="NIR_SIR_ferr"/>
    <property type="match status" value="2"/>
</dbReference>
<dbReference type="InterPro" id="IPR051329">
    <property type="entry name" value="NIR_SIR_4Fe-4S"/>
</dbReference>
<evidence type="ECO:0000259" key="10">
    <source>
        <dbReference type="Pfam" id="PF03460"/>
    </source>
</evidence>
<name>A0A0P6WM73_9HYPH</name>
<dbReference type="PRINTS" id="PR00397">
    <property type="entry name" value="SIROHAEM"/>
</dbReference>
<evidence type="ECO:0000313" key="11">
    <source>
        <dbReference type="EMBL" id="KPL55979.1"/>
    </source>
</evidence>
<feature type="region of interest" description="Disordered" evidence="8">
    <location>
        <begin position="29"/>
        <end position="55"/>
    </location>
</feature>
<organism evidence="11 12">
    <name type="scientific">Prosthecodimorpha hirschii</name>
    <dbReference type="NCBI Taxonomy" id="665126"/>
    <lineage>
        <taxon>Bacteria</taxon>
        <taxon>Pseudomonadati</taxon>
        <taxon>Pseudomonadota</taxon>
        <taxon>Alphaproteobacteria</taxon>
        <taxon>Hyphomicrobiales</taxon>
        <taxon>Ancalomicrobiaceae</taxon>
        <taxon>Prosthecodimorpha</taxon>
    </lineage>
</organism>
<dbReference type="InterPro" id="IPR045854">
    <property type="entry name" value="NO2/SO3_Rdtase_4Fe4S_sf"/>
</dbReference>
<dbReference type="GO" id="GO:0051539">
    <property type="term" value="F:4 iron, 4 sulfur cluster binding"/>
    <property type="evidence" value="ECO:0007669"/>
    <property type="project" value="UniProtKB-KW"/>
</dbReference>
<evidence type="ECO:0000256" key="1">
    <source>
        <dbReference type="ARBA" id="ARBA00010429"/>
    </source>
</evidence>
<dbReference type="NCBIfam" id="NF007126">
    <property type="entry name" value="PRK09567.1"/>
    <property type="match status" value="1"/>
</dbReference>
<comment type="caution">
    <text evidence="11">The sequence shown here is derived from an EMBL/GenBank/DDBJ whole genome shotgun (WGS) entry which is preliminary data.</text>
</comment>
<keyword evidence="12" id="KW-1185">Reference proteome</keyword>
<dbReference type="PROSITE" id="PS00365">
    <property type="entry name" value="NIR_SIR"/>
    <property type="match status" value="1"/>
</dbReference>
<dbReference type="InterPro" id="IPR006067">
    <property type="entry name" value="NO2/SO3_Rdtase_4Fe4S_dom"/>
</dbReference>
<dbReference type="Gene3D" id="3.30.413.10">
    <property type="entry name" value="Sulfite Reductase Hemoprotein, domain 1"/>
    <property type="match status" value="2"/>
</dbReference>
<dbReference type="InterPro" id="IPR006066">
    <property type="entry name" value="NO2/SO3_Rdtase_FeS/sirohaem_BS"/>
</dbReference>
<evidence type="ECO:0000256" key="5">
    <source>
        <dbReference type="ARBA" id="ARBA00023002"/>
    </source>
</evidence>
<feature type="domain" description="Nitrite/Sulfite reductase ferredoxin-like" evidence="10">
    <location>
        <begin position="375"/>
        <end position="441"/>
    </location>
</feature>
<dbReference type="SUPFAM" id="SSF56014">
    <property type="entry name" value="Nitrite and sulphite reductase 4Fe-4S domain-like"/>
    <property type="match status" value="2"/>
</dbReference>
<feature type="compositionally biased region" description="Low complexity" evidence="8">
    <location>
        <begin position="38"/>
        <end position="55"/>
    </location>
</feature>
<evidence type="ECO:0000256" key="2">
    <source>
        <dbReference type="ARBA" id="ARBA00022485"/>
    </source>
</evidence>
<evidence type="ECO:0000256" key="7">
    <source>
        <dbReference type="ARBA" id="ARBA00023014"/>
    </source>
</evidence>
<keyword evidence="2" id="KW-0004">4Fe-4S</keyword>
<keyword evidence="7" id="KW-0411">Iron-sulfur</keyword>
<evidence type="ECO:0000256" key="6">
    <source>
        <dbReference type="ARBA" id="ARBA00023004"/>
    </source>
</evidence>
<dbReference type="Pfam" id="PF01077">
    <property type="entry name" value="NIR_SIR"/>
    <property type="match status" value="2"/>
</dbReference>